<dbReference type="InterPro" id="IPR018126">
    <property type="entry name" value="SASP_alpha/beta-type_CS"/>
</dbReference>
<evidence type="ECO:0000313" key="2">
    <source>
        <dbReference type="Proteomes" id="UP000749471"/>
    </source>
</evidence>
<comment type="caution">
    <text evidence="1">The sequence shown here is derived from an EMBL/GenBank/DDBJ whole genome shotgun (WGS) entry which is preliminary data.</text>
</comment>
<organism evidence="1 2">
    <name type="scientific">Tissierella simiarum</name>
    <dbReference type="NCBI Taxonomy" id="2841534"/>
    <lineage>
        <taxon>Bacteria</taxon>
        <taxon>Bacillati</taxon>
        <taxon>Bacillota</taxon>
        <taxon>Tissierellia</taxon>
        <taxon>Tissierellales</taxon>
        <taxon>Tissierellaceae</taxon>
        <taxon>Tissierella</taxon>
    </lineage>
</organism>
<dbReference type="Proteomes" id="UP000749471">
    <property type="component" value="Unassembled WGS sequence"/>
</dbReference>
<name>A0ABS6EBR5_9FIRM</name>
<accession>A0ABS6EBR5</accession>
<evidence type="ECO:0008006" key="3">
    <source>
        <dbReference type="Google" id="ProtNLM"/>
    </source>
</evidence>
<keyword evidence="2" id="KW-1185">Reference proteome</keyword>
<sequence length="55" mass="6521">MLNKKNLKNRYNENTDLHDLYELIELGAGKEEIAKEFGISEKQVIDMMDEIHKDR</sequence>
<dbReference type="RefSeq" id="WP_216521401.1">
    <property type="nucleotide sequence ID" value="NZ_JAHLPM010000017.1"/>
</dbReference>
<evidence type="ECO:0000313" key="1">
    <source>
        <dbReference type="EMBL" id="MBU5439644.1"/>
    </source>
</evidence>
<proteinExistence type="predicted"/>
<gene>
    <name evidence="1" type="ORF">KQI42_16640</name>
</gene>
<dbReference type="EMBL" id="JAHLPM010000017">
    <property type="protein sequence ID" value="MBU5439644.1"/>
    <property type="molecule type" value="Genomic_DNA"/>
</dbReference>
<dbReference type="PROSITE" id="PS00304">
    <property type="entry name" value="SASP_1"/>
    <property type="match status" value="1"/>
</dbReference>
<reference evidence="1 2" key="1">
    <citation type="submission" date="2021-06" db="EMBL/GenBank/DDBJ databases">
        <authorList>
            <person name="Sun Q."/>
            <person name="Li D."/>
        </authorList>
    </citation>
    <scope>NUCLEOTIDE SEQUENCE [LARGE SCALE GENOMIC DNA]</scope>
    <source>
        <strain evidence="1 2">MSJ-40</strain>
    </source>
</reference>
<protein>
    <recommendedName>
        <fullName evidence="3">Helix-turn-helix domain of resolvase</fullName>
    </recommendedName>
</protein>